<evidence type="ECO:0000259" key="2">
    <source>
        <dbReference type="PROSITE" id="PS50924"/>
    </source>
</evidence>
<dbReference type="EMBL" id="CP021983">
    <property type="protein sequence ID" value="ASC69597.1"/>
    <property type="molecule type" value="Genomic_DNA"/>
</dbReference>
<accession>A0A1Z3HHB2</accession>
<keyword evidence="1" id="KW-0812">Transmembrane</keyword>
<comment type="caution">
    <text evidence="1">Lacks conserved residue(s) required for the propagation of feature annotation.</text>
</comment>
<keyword evidence="1" id="KW-0472">Membrane</keyword>
<evidence type="ECO:0000313" key="3">
    <source>
        <dbReference type="EMBL" id="ASC69597.1"/>
    </source>
</evidence>
<sequence>MDPSAITLAATYDGRLVILSIIIAILASYTALNLAGRVSANRGIAQKVWLTGGAIAMGIGIWSMHFVAMLAYHLPIPMAYDMPTSAARLKYWVKGQEECCYAPP</sequence>
<reference evidence="3 4" key="1">
    <citation type="journal article" date="2016" name="Biochim. Biophys. Acta">
        <title>Characterization of red-shifted phycobilisomes isolated from the chlorophyll f-containing cyanobacterium Halomicronema hongdechloris.</title>
        <authorList>
            <person name="Li Y."/>
            <person name="Lin Y."/>
            <person name="Garvey C.J."/>
            <person name="Birch D."/>
            <person name="Corkery R.W."/>
            <person name="Loughlin P.C."/>
            <person name="Scheer H."/>
            <person name="Willows R.D."/>
            <person name="Chen M."/>
        </authorList>
    </citation>
    <scope>NUCLEOTIDE SEQUENCE [LARGE SCALE GENOMIC DNA]</scope>
    <source>
        <strain evidence="3 4">C2206</strain>
    </source>
</reference>
<proteinExistence type="predicted"/>
<dbReference type="PROSITE" id="PS50924">
    <property type="entry name" value="MHYT"/>
    <property type="match status" value="1"/>
</dbReference>
<dbReference type="GO" id="GO:0016020">
    <property type="term" value="C:membrane"/>
    <property type="evidence" value="ECO:0007669"/>
    <property type="project" value="UniProtKB-UniRule"/>
</dbReference>
<dbReference type="Proteomes" id="UP000191901">
    <property type="component" value="Chromosome"/>
</dbReference>
<dbReference type="AlphaFoldDB" id="A0A1Z3HHB2"/>
<dbReference type="PANTHER" id="PTHR35152">
    <property type="entry name" value="DOMAIN SIGNALLING PROTEIN, PUTATIVE (AFU_ORTHOLOGUE AFUA_5G11310)-RELATED"/>
    <property type="match status" value="1"/>
</dbReference>
<keyword evidence="1" id="KW-1133">Transmembrane helix</keyword>
<feature type="transmembrane region" description="Helical" evidence="1">
    <location>
        <begin position="48"/>
        <end position="72"/>
    </location>
</feature>
<dbReference type="InterPro" id="IPR005330">
    <property type="entry name" value="MHYT_dom"/>
</dbReference>
<dbReference type="KEGG" id="hhg:XM38_005240"/>
<protein>
    <recommendedName>
        <fullName evidence="2">MHYT domain-containing protein</fullName>
    </recommendedName>
</protein>
<feature type="domain" description="MHYT" evidence="2">
    <location>
        <begin position="12"/>
        <end position="104"/>
    </location>
</feature>
<evidence type="ECO:0000256" key="1">
    <source>
        <dbReference type="PROSITE-ProRule" id="PRU00244"/>
    </source>
</evidence>
<feature type="transmembrane region" description="Helical" evidence="1">
    <location>
        <begin position="16"/>
        <end position="36"/>
    </location>
</feature>
<dbReference type="STRING" id="1641165.XM38_05240"/>
<dbReference type="Pfam" id="PF03707">
    <property type="entry name" value="MHYT"/>
    <property type="match status" value="2"/>
</dbReference>
<dbReference type="OrthoDB" id="9802500at2"/>
<name>A0A1Z3HHB2_9CYAN</name>
<keyword evidence="4" id="KW-1185">Reference proteome</keyword>
<gene>
    <name evidence="3" type="ORF">XM38_005240</name>
</gene>
<organism evidence="3 4">
    <name type="scientific">Halomicronema hongdechloris C2206</name>
    <dbReference type="NCBI Taxonomy" id="1641165"/>
    <lineage>
        <taxon>Bacteria</taxon>
        <taxon>Bacillati</taxon>
        <taxon>Cyanobacteriota</taxon>
        <taxon>Cyanophyceae</taxon>
        <taxon>Nodosilineales</taxon>
        <taxon>Nodosilineaceae</taxon>
        <taxon>Halomicronema</taxon>
    </lineage>
</organism>
<evidence type="ECO:0000313" key="4">
    <source>
        <dbReference type="Proteomes" id="UP000191901"/>
    </source>
</evidence>
<dbReference type="PANTHER" id="PTHR35152:SF1">
    <property type="entry name" value="DOMAIN SIGNALLING PROTEIN, PUTATIVE (AFU_ORTHOLOGUE AFUA_5G11310)-RELATED"/>
    <property type="match status" value="1"/>
</dbReference>